<evidence type="ECO:0000313" key="2">
    <source>
        <dbReference type="Proteomes" id="UP001219934"/>
    </source>
</evidence>
<comment type="caution">
    <text evidence="1">The sequence shown here is derived from an EMBL/GenBank/DDBJ whole genome shotgun (WGS) entry which is preliminary data.</text>
</comment>
<accession>A0AAD6FDU1</accession>
<sequence length="130" mass="14382">TIKLNNGVVVNASGYALVNQVLRIRKILAVIHGHMRKDSSETFKNRGSSLILWWMKHCIIHISLLLVGKVEWVCEQTNRPLYLGLCPLSLLCLLTSCMHKGGVQQGRGQGPNFIMQDGKLLEMTAAGQDG</sequence>
<feature type="non-terminal residue" evidence="1">
    <location>
        <position position="1"/>
    </location>
</feature>
<evidence type="ECO:0000313" key="1">
    <source>
        <dbReference type="EMBL" id="KAJ4930027.1"/>
    </source>
</evidence>
<keyword evidence="2" id="KW-1185">Reference proteome</keyword>
<feature type="non-terminal residue" evidence="1">
    <location>
        <position position="130"/>
    </location>
</feature>
<organism evidence="1 2">
    <name type="scientific">Pogonophryne albipinna</name>
    <dbReference type="NCBI Taxonomy" id="1090488"/>
    <lineage>
        <taxon>Eukaryota</taxon>
        <taxon>Metazoa</taxon>
        <taxon>Chordata</taxon>
        <taxon>Craniata</taxon>
        <taxon>Vertebrata</taxon>
        <taxon>Euteleostomi</taxon>
        <taxon>Actinopterygii</taxon>
        <taxon>Neopterygii</taxon>
        <taxon>Teleostei</taxon>
        <taxon>Neoteleostei</taxon>
        <taxon>Acanthomorphata</taxon>
        <taxon>Eupercaria</taxon>
        <taxon>Perciformes</taxon>
        <taxon>Notothenioidei</taxon>
        <taxon>Pogonophryne</taxon>
    </lineage>
</organism>
<dbReference type="AlphaFoldDB" id="A0AAD6FDU1"/>
<dbReference type="Proteomes" id="UP001219934">
    <property type="component" value="Unassembled WGS sequence"/>
</dbReference>
<reference evidence="1" key="1">
    <citation type="submission" date="2022-11" db="EMBL/GenBank/DDBJ databases">
        <title>Chromosome-level genome of Pogonophryne albipinna.</title>
        <authorList>
            <person name="Jo E."/>
        </authorList>
    </citation>
    <scope>NUCLEOTIDE SEQUENCE</scope>
    <source>
        <strain evidence="1">SGF0006</strain>
        <tissue evidence="1">Muscle</tissue>
    </source>
</reference>
<gene>
    <name evidence="1" type="ORF">JOQ06_019043</name>
</gene>
<name>A0AAD6FDU1_9TELE</name>
<protein>
    <submittedName>
        <fullName evidence="1">Uncharacterized protein</fullName>
    </submittedName>
</protein>
<dbReference type="EMBL" id="JAPTMU010000016">
    <property type="protein sequence ID" value="KAJ4930027.1"/>
    <property type="molecule type" value="Genomic_DNA"/>
</dbReference>
<proteinExistence type="predicted"/>